<organism evidence="8 9">
    <name type="scientific">Aspergillus taichungensis</name>
    <dbReference type="NCBI Taxonomy" id="482145"/>
    <lineage>
        <taxon>Eukaryota</taxon>
        <taxon>Fungi</taxon>
        <taxon>Dikarya</taxon>
        <taxon>Ascomycota</taxon>
        <taxon>Pezizomycotina</taxon>
        <taxon>Eurotiomycetes</taxon>
        <taxon>Eurotiomycetidae</taxon>
        <taxon>Eurotiales</taxon>
        <taxon>Aspergillaceae</taxon>
        <taxon>Aspergillus</taxon>
        <taxon>Aspergillus subgen. Circumdati</taxon>
    </lineage>
</organism>
<dbReference type="PANTHER" id="PTHR43374:SF1">
    <property type="entry name" value="FLAVIN PRENYLTRANSFERASE PAD1, MITOCHONDRIAL"/>
    <property type="match status" value="1"/>
</dbReference>
<evidence type="ECO:0000256" key="2">
    <source>
        <dbReference type="ARBA" id="ARBA00023015"/>
    </source>
</evidence>
<evidence type="ECO:0000313" key="8">
    <source>
        <dbReference type="EMBL" id="PLN84928.1"/>
    </source>
</evidence>
<dbReference type="SMART" id="SM00906">
    <property type="entry name" value="Fungal_trans"/>
    <property type="match status" value="1"/>
</dbReference>
<accession>A0A2J5I568</accession>
<feature type="region of interest" description="Disordered" evidence="6">
    <location>
        <begin position="73"/>
        <end position="113"/>
    </location>
</feature>
<evidence type="ECO:0000256" key="4">
    <source>
        <dbReference type="ARBA" id="ARBA00023163"/>
    </source>
</evidence>
<evidence type="ECO:0000313" key="9">
    <source>
        <dbReference type="Proteomes" id="UP000235023"/>
    </source>
</evidence>
<dbReference type="GO" id="GO:0006351">
    <property type="term" value="P:DNA-templated transcription"/>
    <property type="evidence" value="ECO:0007669"/>
    <property type="project" value="InterPro"/>
</dbReference>
<dbReference type="PANTHER" id="PTHR43374">
    <property type="entry name" value="FLAVIN PRENYLTRANSFERASE"/>
    <property type="match status" value="1"/>
</dbReference>
<evidence type="ECO:0000256" key="3">
    <source>
        <dbReference type="ARBA" id="ARBA00023125"/>
    </source>
</evidence>
<dbReference type="EMBL" id="KZ559508">
    <property type="protein sequence ID" value="PLN84928.1"/>
    <property type="molecule type" value="Genomic_DNA"/>
</dbReference>
<keyword evidence="2" id="KW-0805">Transcription regulation</keyword>
<evidence type="ECO:0000256" key="6">
    <source>
        <dbReference type="SAM" id="MobiDB-lite"/>
    </source>
</evidence>
<dbReference type="Gene3D" id="4.10.240.10">
    <property type="entry name" value="Zn(2)-C6 fungal-type DNA-binding domain"/>
    <property type="match status" value="1"/>
</dbReference>
<keyword evidence="4" id="KW-0804">Transcription</keyword>
<dbReference type="Pfam" id="PF04082">
    <property type="entry name" value="Fungal_trans"/>
    <property type="match status" value="1"/>
</dbReference>
<sequence>MPVYPVRRRPRECKTCLPCRASKVRCDRNVPCSNCVKRNFSCTYGRPPPSNASKPPLLSNPFATATATPITNTAAIPSPQFPPPSSSFTPAGGDGNRYSFGSASVGDYGAPDPDPHASQDMISLSQMEWDEVNSKMRAMEQIVTSLHSLFQNHSERRPTDPRSEIYTSDEGMSPGGAYDSSRLETGEVHIGARSALLDILGKTKGSREAAQGLPTGELLAELAMGNESAAYPFVDLWSSDPFTFNIAGVCGVLPDDEQCRRFFDFYKDIGAVLYPVLPNVRKMEDEMNRLLQNRANAGGVYKPDDSGLMKPFGMSLPFLSLLFAVLASGCQLSDLSGSERRLTSWVYVSCSYQCLRMVNYVSHPTVEVIQILLIISNVLSYNMNAGASYTLLGMTERMCMVLGLHVESPGFSVGAKAARRRVWWAMAFQNSHFSLAYDRPSITMISQPEIPYDPKSMPGHRSYFETLCRVVSVALEMLRGLLFHHHTHLRYHEIREYKQQIERIITEAAPHLRQRENCHTLADHIERTELQLHSSYYISLMCRVSLDPDAPLDDQRRAIVRGDCLTNLMRTIEAFIELHSINTHCSRSWISLQRTIASAFLLVAHNNAAVHPHTWDLIQRLENVLADHVHGNGEEAENSQTDSAKHLASSLRALREVSAAFRAREKGMSAPETTTVTPNYPTALDMISPASVPTEGTESLYTGAGYPVPTDDGHIEGILNRVSDVMLFPNMNMGNV</sequence>
<dbReference type="OrthoDB" id="1747771at2759"/>
<keyword evidence="9" id="KW-1185">Reference proteome</keyword>
<dbReference type="GO" id="GO:0016831">
    <property type="term" value="F:carboxy-lyase activity"/>
    <property type="evidence" value="ECO:0007669"/>
    <property type="project" value="TreeGrafter"/>
</dbReference>
<gene>
    <name evidence="8" type="ORF">BDW42DRAFT_191280</name>
</gene>
<feature type="domain" description="Zn(2)-C6 fungal-type" evidence="7">
    <location>
        <begin position="15"/>
        <end position="44"/>
    </location>
</feature>
<keyword evidence="1" id="KW-0479">Metal-binding</keyword>
<proteinExistence type="predicted"/>
<keyword evidence="5" id="KW-0539">Nucleus</keyword>
<dbReference type="PROSITE" id="PS50048">
    <property type="entry name" value="ZN2_CY6_FUNGAL_2"/>
    <property type="match status" value="1"/>
</dbReference>
<evidence type="ECO:0000256" key="5">
    <source>
        <dbReference type="ARBA" id="ARBA00023242"/>
    </source>
</evidence>
<keyword evidence="3" id="KW-0238">DNA-binding</keyword>
<dbReference type="AlphaFoldDB" id="A0A2J5I568"/>
<dbReference type="SMART" id="SM00066">
    <property type="entry name" value="GAL4"/>
    <property type="match status" value="1"/>
</dbReference>
<name>A0A2J5I568_9EURO</name>
<dbReference type="Proteomes" id="UP000235023">
    <property type="component" value="Unassembled WGS sequence"/>
</dbReference>
<dbReference type="GO" id="GO:0000981">
    <property type="term" value="F:DNA-binding transcription factor activity, RNA polymerase II-specific"/>
    <property type="evidence" value="ECO:0007669"/>
    <property type="project" value="InterPro"/>
</dbReference>
<dbReference type="Pfam" id="PF00172">
    <property type="entry name" value="Zn_clus"/>
    <property type="match status" value="1"/>
</dbReference>
<dbReference type="InterPro" id="IPR036864">
    <property type="entry name" value="Zn2-C6_fun-type_DNA-bd_sf"/>
</dbReference>
<dbReference type="InterPro" id="IPR004507">
    <property type="entry name" value="UbiX-like"/>
</dbReference>
<dbReference type="CDD" id="cd00067">
    <property type="entry name" value="GAL4"/>
    <property type="match status" value="1"/>
</dbReference>
<dbReference type="GO" id="GO:0009893">
    <property type="term" value="P:positive regulation of metabolic process"/>
    <property type="evidence" value="ECO:0007669"/>
    <property type="project" value="UniProtKB-ARBA"/>
</dbReference>
<dbReference type="SUPFAM" id="SSF57701">
    <property type="entry name" value="Zn2/Cys6 DNA-binding domain"/>
    <property type="match status" value="1"/>
</dbReference>
<dbReference type="InterPro" id="IPR007219">
    <property type="entry name" value="XnlR_reg_dom"/>
</dbReference>
<dbReference type="InterPro" id="IPR001138">
    <property type="entry name" value="Zn2Cys6_DnaBD"/>
</dbReference>
<dbReference type="CDD" id="cd12148">
    <property type="entry name" value="fungal_TF_MHR"/>
    <property type="match status" value="1"/>
</dbReference>
<dbReference type="GO" id="GO:0003677">
    <property type="term" value="F:DNA binding"/>
    <property type="evidence" value="ECO:0007669"/>
    <property type="project" value="UniProtKB-KW"/>
</dbReference>
<dbReference type="PROSITE" id="PS00463">
    <property type="entry name" value="ZN2_CY6_FUNGAL_1"/>
    <property type="match status" value="1"/>
</dbReference>
<feature type="compositionally biased region" description="Basic and acidic residues" evidence="6">
    <location>
        <begin position="153"/>
        <end position="163"/>
    </location>
</feature>
<dbReference type="GO" id="GO:0008270">
    <property type="term" value="F:zinc ion binding"/>
    <property type="evidence" value="ECO:0007669"/>
    <property type="project" value="InterPro"/>
</dbReference>
<evidence type="ECO:0000256" key="1">
    <source>
        <dbReference type="ARBA" id="ARBA00022723"/>
    </source>
</evidence>
<feature type="region of interest" description="Disordered" evidence="6">
    <location>
        <begin position="151"/>
        <end position="175"/>
    </location>
</feature>
<protein>
    <submittedName>
        <fullName evidence="8">Cellobiose response regulator</fullName>
    </submittedName>
</protein>
<evidence type="ECO:0000259" key="7">
    <source>
        <dbReference type="PROSITE" id="PS50048"/>
    </source>
</evidence>
<reference evidence="9" key="1">
    <citation type="submission" date="2017-12" db="EMBL/GenBank/DDBJ databases">
        <authorList>
            <consortium name="DOE Joint Genome Institute"/>
            <person name="Mondo S.J."/>
            <person name="Kjaerbolling I."/>
            <person name="Vesth T.C."/>
            <person name="Frisvad J.C."/>
            <person name="Nybo J.L."/>
            <person name="Theobald S."/>
            <person name="Kuo A."/>
            <person name="Bowyer P."/>
            <person name="Matsuda Y."/>
            <person name="Lyhne E.K."/>
            <person name="Kogle M.E."/>
            <person name="Clum A."/>
            <person name="Lipzen A."/>
            <person name="Salamov A."/>
            <person name="Ngan C.Y."/>
            <person name="Daum C."/>
            <person name="Chiniquy J."/>
            <person name="Barry K."/>
            <person name="LaButti K."/>
            <person name="Haridas S."/>
            <person name="Simmons B.A."/>
            <person name="Magnuson J.K."/>
            <person name="Mortensen U.H."/>
            <person name="Larsen T.O."/>
            <person name="Grigoriev I.V."/>
            <person name="Baker S.E."/>
            <person name="Andersen M.R."/>
            <person name="Nordberg H.P."/>
            <person name="Cantor M.N."/>
            <person name="Hua S.X."/>
        </authorList>
    </citation>
    <scope>NUCLEOTIDE SEQUENCE [LARGE SCALE GENOMIC DNA]</scope>
    <source>
        <strain evidence="9">IBT 19404</strain>
    </source>
</reference>